<comment type="caution">
    <text evidence="4">The sequence shown here is derived from an EMBL/GenBank/DDBJ whole genome shotgun (WGS) entry which is preliminary data.</text>
</comment>
<feature type="compositionally biased region" description="Basic residues" evidence="1">
    <location>
        <begin position="1702"/>
        <end position="1713"/>
    </location>
</feature>
<dbReference type="Pfam" id="PF11926">
    <property type="entry name" value="DUF3444"/>
    <property type="match status" value="2"/>
</dbReference>
<evidence type="ECO:0000259" key="2">
    <source>
        <dbReference type="PROSITE" id="PS50076"/>
    </source>
</evidence>
<dbReference type="CDD" id="cd18432">
    <property type="entry name" value="BRCT_PAXIP1_rpt6_like"/>
    <property type="match status" value="1"/>
</dbReference>
<feature type="compositionally biased region" description="Acidic residues" evidence="1">
    <location>
        <begin position="1459"/>
        <end position="1468"/>
    </location>
</feature>
<feature type="compositionally biased region" description="Polar residues" evidence="1">
    <location>
        <begin position="286"/>
        <end position="298"/>
    </location>
</feature>
<dbReference type="PROSITE" id="PS50076">
    <property type="entry name" value="DNAJ_2"/>
    <property type="match status" value="1"/>
</dbReference>
<dbReference type="PROSITE" id="PS50172">
    <property type="entry name" value="BRCT"/>
    <property type="match status" value="1"/>
</dbReference>
<feature type="compositionally biased region" description="Basic residues" evidence="1">
    <location>
        <begin position="406"/>
        <end position="416"/>
    </location>
</feature>
<dbReference type="EMBL" id="JAGKQH010000017">
    <property type="protein sequence ID" value="KAG6575044.1"/>
    <property type="molecule type" value="Genomic_DNA"/>
</dbReference>
<feature type="region of interest" description="Disordered" evidence="1">
    <location>
        <begin position="1448"/>
        <end position="1468"/>
    </location>
</feature>
<protein>
    <submittedName>
        <fullName evidence="4">PAX-interacting protein 1</fullName>
    </submittedName>
</protein>
<evidence type="ECO:0000256" key="1">
    <source>
        <dbReference type="SAM" id="MobiDB-lite"/>
    </source>
</evidence>
<dbReference type="InterPro" id="IPR001357">
    <property type="entry name" value="BRCT_dom"/>
</dbReference>
<feature type="compositionally biased region" description="Basic and acidic residues" evidence="1">
    <location>
        <begin position="387"/>
        <end position="405"/>
    </location>
</feature>
<sequence length="2067" mass="232346">MDCNKDEAIKAREIAEKKMESKDFTGARKLVLKAQQLNPDAENISQMLMVCDVHCAAEKKLLGNEMDWYAILQIEQTANEATIRKQYRKYALLLHPDKNKFIGAEAAFKLVGEAQRVLLDQEKRRLHDMRRRPAIPYQPPHRAAPSFNVGVQANFRSNFTSFIPQHQPPQQQGHSGFSHNRATFWTVCPFCSVRYQYYKEVVNRSLCCQNCKKPFVAYDMELQGAHPQPMSNLNQTSFFQQQNSFNHKAEAGRPGNSQSDKRRRTRSTSGAASEKFTGKKKRKQTSESSESFDTGTSSDQEENVVTDEDSRKDVGCSGEQRQRRSVRSRQKVSYNENVSDDDNDDFVITPKKSKRRKSSIVSDDDVEEVYVDGASKINNHYRSVDLDADRKEVNKQENHCSERNLSHRNKGSKKASHKETADKDVSQGSTESAGDPKCNFLSCSDPDFHDFDKLRNRECFALGQIWAMYDDIDTMPRFYAWIKKVFPSGFKVQITWLEPEVTDDGRRKCVDKEMPISCGEFVFGATETMTDCGSMFSHVVSWDKGCRKDSFKIYPRKGEIWALFKNWDKNSNCDSNSRYEYEFVETLSEFTEEAGIDVAFLAKVKGFSCLFCRTVKEGGKPVRVPAAELFRFSHRIPSFPLAGDEREDVPEDSLELDPAALPPNVTEIVIPVQLKEMATAADIKTGLRSESDDGNVPVASTGEAYEIPDPEFHNFDVDKSSEKFAIGQVWALYSDEDALPRYYGLIKKITREPRFEVKLTWLESSSLPNDTIEWHDKVMLIPCGRFRTQRRTTMHCCTSTDPFSHLVRTDSAPNSGFSIFPRTGEVWALYKNWTPEIRSSDLEKCEYDIAEVIDDDDSQKEVMVLKRVDGHNSIFKAQTKNDGSTLTMTIPQAELLRFSHQIPAFRLTDELGGSLRALFRFASPAPTNYLRLRSPAAEELKMTPFWSDRVDIDCTDTEVFDGHLSPPTCSGNTGEEVDKASCSSRTVDFYDDMFKTEVVNPVSNEFETQLVDPLGETQVFDVARETQISSLGGETQELDDPIPDCVKNMNFDTQILNDSDGEEAGDCYDNEGTETTEINVHDDLSGDGSAQSYDQMTSLRGHDASKDLEVLPDTLPDKKCNSASLCASGLAACSSAMKTRSPRSSSVMINKSIEKSSLKGYHVDWQSDVGQFCEIDGDSSNIKCRASIRVASLRASGLAARCSAMQTRNPTHSVMIDKDVGKSSLKDNDVERQADLKCRAGSSAARKLFADDYIPVGDLGDLDTSHDVSYVDPLRLTACNGDQLAGLSYVDSQEPGDLTQDNALDFVEKFLKDNSMEFDQGGGTRKLDAIVQPKSVPNPKGQYNLANIVNCMRTVGESRVFDWDDNREDEGGGDLFCRRKEEFFTEPRNLKGKRVDLNGDWEECLSIKNMKSRLFCSDSRLELSKGNENESARDAFVKCKKNLSNKLDQQNDGEACSGELEDNGVDDQQEVSNVGFDTQMTAEAMEALFHDESIHKLVHNDSPKDSFRGSPFRKPDSSSKSRRSARGHASSSRVAPRQSKKRNQKFSGTLRNVCGTDTVKLSEWSKKRDADGVGCDSSNGCNTVQKQLLRGKIVEVSPVAHRTRNSMMLNQSKKAKITSGERERSVTKVGSSIKKSCGDRANRDSKAKRTKSLEAASEILETKSKGSENRAKRSIGDRKSCDMLVGPVSLCEDLLGRTMNKRKRSCNMKKTRSSPRLNENLERPINGRLSIEDSNRPNSVQQLKKKNDGCSVSSIVNTTVDTFPSKRHKPSDTVCSTPPDNCRTPIKAASPVCMGSEYYKQSCKKGLSKPSLLKELRDLTAPGFVSGSFRTESRKRKDMNDVRVLYSQHLDENIIKQQKKTLTHLGINVVSSMTEATHFIADKFVRTRNMLEAIARGKLVVTHLWIESCGQASCFIDEKNYLLRDAKKEKEFGFSMPGSLACARQRPLLEGRRVLITPNTKPGKDVISRLVKAVKGHAVERIGRSMLKDDQISDDLLVLSCEEDYNMCMSFLQKGVSVYSSELLLNGIVTQRLEFERHRLFVDHVKRTRSTIWLKKDGNKFHPVIKR</sequence>
<dbReference type="InterPro" id="IPR024593">
    <property type="entry name" value="DUF3444"/>
</dbReference>
<dbReference type="PANTHER" id="PTHR45089:SF24">
    <property type="entry name" value="DNAJ HEAT SHOCK N-TERMINAL DOMAIN-CONTAINING PROTEIN"/>
    <property type="match status" value="1"/>
</dbReference>
<accession>A0AAV6M3M4</accession>
<dbReference type="Pfam" id="PF16589">
    <property type="entry name" value="BRCT_2"/>
    <property type="match status" value="1"/>
</dbReference>
<dbReference type="InterPro" id="IPR001623">
    <property type="entry name" value="DnaJ_domain"/>
</dbReference>
<dbReference type="Proteomes" id="UP000685013">
    <property type="component" value="Chromosome 17"/>
</dbReference>
<name>A0AAV6M3M4_9ROSI</name>
<keyword evidence="5" id="KW-1185">Reference proteome</keyword>
<feature type="compositionally biased region" description="Basic and acidic residues" evidence="1">
    <location>
        <begin position="1499"/>
        <end position="1519"/>
    </location>
</feature>
<evidence type="ECO:0000313" key="5">
    <source>
        <dbReference type="Proteomes" id="UP000685013"/>
    </source>
</evidence>
<feature type="region of interest" description="Disordered" evidence="1">
    <location>
        <begin position="1499"/>
        <end position="1549"/>
    </location>
</feature>
<dbReference type="SMART" id="SM00271">
    <property type="entry name" value="DnaJ"/>
    <property type="match status" value="1"/>
</dbReference>
<gene>
    <name evidence="4" type="primary">PAXIP1</name>
    <name evidence="4" type="ORF">SDJN03_25683</name>
</gene>
<feature type="region of interest" description="Disordered" evidence="1">
    <location>
        <begin position="387"/>
        <end position="435"/>
    </location>
</feature>
<evidence type="ECO:0000259" key="3">
    <source>
        <dbReference type="PROSITE" id="PS50172"/>
    </source>
</evidence>
<dbReference type="PANTHER" id="PTHR45089">
    <property type="entry name" value="DNAJ HEAT SHOCK AMINO-TERMINAL DOMAIN PROTEIN-RELATED"/>
    <property type="match status" value="1"/>
</dbReference>
<feature type="domain" description="J" evidence="2">
    <location>
        <begin position="67"/>
        <end position="131"/>
    </location>
</feature>
<reference evidence="4 5" key="1">
    <citation type="journal article" date="2021" name="Hortic Res">
        <title>The domestication of Cucurbita argyrosperma as revealed by the genome of its wild relative.</title>
        <authorList>
            <person name="Barrera-Redondo J."/>
            <person name="Sanchez-de la Vega G."/>
            <person name="Aguirre-Liguori J.A."/>
            <person name="Castellanos-Morales G."/>
            <person name="Gutierrez-Guerrero Y.T."/>
            <person name="Aguirre-Dugua X."/>
            <person name="Aguirre-Planter E."/>
            <person name="Tenaillon M.I."/>
            <person name="Lira-Saade R."/>
            <person name="Eguiarte L.E."/>
        </authorList>
    </citation>
    <scope>NUCLEOTIDE SEQUENCE [LARGE SCALE GENOMIC DNA]</scope>
    <source>
        <strain evidence="4">JBR-2021</strain>
    </source>
</reference>
<feature type="compositionally biased region" description="Basic and acidic residues" evidence="1">
    <location>
        <begin position="1636"/>
        <end position="1647"/>
    </location>
</feature>
<evidence type="ECO:0000313" key="4">
    <source>
        <dbReference type="EMBL" id="KAG6575044.1"/>
    </source>
</evidence>
<feature type="domain" description="BRCT" evidence="3">
    <location>
        <begin position="1834"/>
        <end position="1923"/>
    </location>
</feature>
<feature type="region of interest" description="Disordered" evidence="1">
    <location>
        <begin position="247"/>
        <end position="363"/>
    </location>
</feature>
<dbReference type="Pfam" id="PF16770">
    <property type="entry name" value="RTT107_BRCT_5"/>
    <property type="match status" value="1"/>
</dbReference>
<dbReference type="CDD" id="cd17744">
    <property type="entry name" value="BRCT_MDC1_rpt1"/>
    <property type="match status" value="1"/>
</dbReference>
<feature type="region of interest" description="Disordered" evidence="1">
    <location>
        <begin position="1612"/>
        <end position="1653"/>
    </location>
</feature>
<feature type="non-terminal residue" evidence="4">
    <location>
        <position position="1"/>
    </location>
</feature>
<proteinExistence type="predicted"/>
<dbReference type="CDD" id="cd06257">
    <property type="entry name" value="DnaJ"/>
    <property type="match status" value="1"/>
</dbReference>
<dbReference type="Pfam" id="PF00226">
    <property type="entry name" value="DnaJ"/>
    <property type="match status" value="1"/>
</dbReference>
<feature type="region of interest" description="Disordered" evidence="1">
    <location>
        <begin position="1702"/>
        <end position="1722"/>
    </location>
</feature>
<feature type="region of interest" description="Disordered" evidence="1">
    <location>
        <begin position="1729"/>
        <end position="1748"/>
    </location>
</feature>
<dbReference type="SMART" id="SM00292">
    <property type="entry name" value="BRCT"/>
    <property type="match status" value="2"/>
</dbReference>
<organism evidence="4 5">
    <name type="scientific">Cucurbita argyrosperma subsp. sororia</name>
    <dbReference type="NCBI Taxonomy" id="37648"/>
    <lineage>
        <taxon>Eukaryota</taxon>
        <taxon>Viridiplantae</taxon>
        <taxon>Streptophyta</taxon>
        <taxon>Embryophyta</taxon>
        <taxon>Tracheophyta</taxon>
        <taxon>Spermatophyta</taxon>
        <taxon>Magnoliopsida</taxon>
        <taxon>eudicotyledons</taxon>
        <taxon>Gunneridae</taxon>
        <taxon>Pentapetalae</taxon>
        <taxon>rosids</taxon>
        <taxon>fabids</taxon>
        <taxon>Cucurbitales</taxon>
        <taxon>Cucurbitaceae</taxon>
        <taxon>Cucurbiteae</taxon>
        <taxon>Cucurbita</taxon>
    </lineage>
</organism>